<organism evidence="10 11">
    <name type="scientific">Aquipuribacter hungaricus</name>
    <dbReference type="NCBI Taxonomy" id="545624"/>
    <lineage>
        <taxon>Bacteria</taxon>
        <taxon>Bacillati</taxon>
        <taxon>Actinomycetota</taxon>
        <taxon>Actinomycetes</taxon>
        <taxon>Micrococcales</taxon>
        <taxon>Intrasporangiaceae</taxon>
        <taxon>Aquipuribacter</taxon>
    </lineage>
</organism>
<accession>A0ABV7WET1</accession>
<dbReference type="SUPFAM" id="SSF53383">
    <property type="entry name" value="PLP-dependent transferases"/>
    <property type="match status" value="1"/>
</dbReference>
<dbReference type="Proteomes" id="UP001595685">
    <property type="component" value="Unassembled WGS sequence"/>
</dbReference>
<evidence type="ECO:0000313" key="11">
    <source>
        <dbReference type="Proteomes" id="UP001595685"/>
    </source>
</evidence>
<gene>
    <name evidence="10" type="ORF">ACFOLH_07735</name>
</gene>
<keyword evidence="11" id="KW-1185">Reference proteome</keyword>
<keyword evidence="5" id="KW-0663">Pyridoxal phosphate</keyword>
<dbReference type="RefSeq" id="WP_376984098.1">
    <property type="nucleotide sequence ID" value="NZ_JBHRWW010000004.1"/>
</dbReference>
<evidence type="ECO:0000256" key="4">
    <source>
        <dbReference type="ARBA" id="ARBA00022723"/>
    </source>
</evidence>
<name>A0ABV7WET1_9MICO</name>
<reference evidence="11" key="1">
    <citation type="journal article" date="2019" name="Int. J. Syst. Evol. Microbiol.">
        <title>The Global Catalogue of Microorganisms (GCM) 10K type strain sequencing project: providing services to taxonomists for standard genome sequencing and annotation.</title>
        <authorList>
            <consortium name="The Broad Institute Genomics Platform"/>
            <consortium name="The Broad Institute Genome Sequencing Center for Infectious Disease"/>
            <person name="Wu L."/>
            <person name="Ma J."/>
        </authorList>
    </citation>
    <scope>NUCLEOTIDE SEQUENCE [LARGE SCALE GENOMIC DNA]</scope>
    <source>
        <strain evidence="11">NCAIM B.02333</strain>
    </source>
</reference>
<dbReference type="InterPro" id="IPR016454">
    <property type="entry name" value="Cysteine_dSase"/>
</dbReference>
<comment type="cofactor">
    <cofactor evidence="1">
        <name>pyridoxal 5'-phosphate</name>
        <dbReference type="ChEBI" id="CHEBI:597326"/>
    </cofactor>
</comment>
<dbReference type="InterPro" id="IPR015424">
    <property type="entry name" value="PyrdxlP-dep_Trfase"/>
</dbReference>
<evidence type="ECO:0000256" key="6">
    <source>
        <dbReference type="ARBA" id="ARBA00023004"/>
    </source>
</evidence>
<evidence type="ECO:0000256" key="3">
    <source>
        <dbReference type="ARBA" id="ARBA00022679"/>
    </source>
</evidence>
<dbReference type="Gene3D" id="3.90.1150.10">
    <property type="entry name" value="Aspartate Aminotransferase, domain 1"/>
    <property type="match status" value="1"/>
</dbReference>
<dbReference type="PIRSF" id="PIRSF005572">
    <property type="entry name" value="NifS"/>
    <property type="match status" value="1"/>
</dbReference>
<evidence type="ECO:0000256" key="7">
    <source>
        <dbReference type="ARBA" id="ARBA00023014"/>
    </source>
</evidence>
<dbReference type="InterPro" id="IPR000192">
    <property type="entry name" value="Aminotrans_V_dom"/>
</dbReference>
<evidence type="ECO:0000256" key="5">
    <source>
        <dbReference type="ARBA" id="ARBA00022898"/>
    </source>
</evidence>
<sequence>MSVYLDHAATTPVRDAAVDAWARATAAGGNPSSLHGAGRAARRLLEESREALARSLGVGPSEVVMTAGGTEADNLGVKGLYAARRRADPRRTRVLASPVEHHAVLDCVEWLAAEQGADVVWLPVDDRGVVDVAATRDLLAADPDGVALLTCMWANNEVGSVQPVAALVEAAHAHGVPVHVDAVQGVGWLEGSVGALGADTVAVSGHKLGAPVGSGALLVRRGVALEAVVHGGGQERGVRSGTVDTAAAAALAVAVAEAVAEQPLQAPRVAALRDRLADGIAALDPTAVVRGADRHAPGARLPGNLHVTFTGCEGDSLLYLFDADGIAVSTGSACRAGVPEPSHVLSAMAVTDVEARGALRFSLGRTSTEADVDRVLAVLPAILRRARAAAARVSGAAVTVP</sequence>
<proteinExistence type="inferred from homology"/>
<evidence type="ECO:0000313" key="10">
    <source>
        <dbReference type="EMBL" id="MFC3688230.1"/>
    </source>
</evidence>
<dbReference type="Pfam" id="PF00266">
    <property type="entry name" value="Aminotran_5"/>
    <property type="match status" value="1"/>
</dbReference>
<comment type="caution">
    <text evidence="10">The sequence shown here is derived from an EMBL/GenBank/DDBJ whole genome shotgun (WGS) entry which is preliminary data.</text>
</comment>
<keyword evidence="7" id="KW-0411">Iron-sulfur</keyword>
<protein>
    <submittedName>
        <fullName evidence="10">Cysteine desulfurase family protein</fullName>
    </submittedName>
</protein>
<keyword evidence="4" id="KW-0479">Metal-binding</keyword>
<evidence type="ECO:0000256" key="8">
    <source>
        <dbReference type="ARBA" id="ARBA00050776"/>
    </source>
</evidence>
<dbReference type="Gene3D" id="3.40.640.10">
    <property type="entry name" value="Type I PLP-dependent aspartate aminotransferase-like (Major domain)"/>
    <property type="match status" value="1"/>
</dbReference>
<dbReference type="InterPro" id="IPR015422">
    <property type="entry name" value="PyrdxlP-dep_Trfase_small"/>
</dbReference>
<dbReference type="InterPro" id="IPR015421">
    <property type="entry name" value="PyrdxlP-dep_Trfase_major"/>
</dbReference>
<evidence type="ECO:0000259" key="9">
    <source>
        <dbReference type="Pfam" id="PF00266"/>
    </source>
</evidence>
<dbReference type="PANTHER" id="PTHR11601:SF34">
    <property type="entry name" value="CYSTEINE DESULFURASE"/>
    <property type="match status" value="1"/>
</dbReference>
<comment type="catalytic activity">
    <reaction evidence="8">
        <text>(sulfur carrier)-H + L-cysteine = (sulfur carrier)-SH + L-alanine</text>
        <dbReference type="Rhea" id="RHEA:43892"/>
        <dbReference type="Rhea" id="RHEA-COMP:14737"/>
        <dbReference type="Rhea" id="RHEA-COMP:14739"/>
        <dbReference type="ChEBI" id="CHEBI:29917"/>
        <dbReference type="ChEBI" id="CHEBI:35235"/>
        <dbReference type="ChEBI" id="CHEBI:57972"/>
        <dbReference type="ChEBI" id="CHEBI:64428"/>
        <dbReference type="EC" id="2.8.1.7"/>
    </reaction>
</comment>
<evidence type="ECO:0000256" key="1">
    <source>
        <dbReference type="ARBA" id="ARBA00001933"/>
    </source>
</evidence>
<comment type="similarity">
    <text evidence="2">Belongs to the class-V pyridoxal-phosphate-dependent aminotransferase family. NifS/IscS subfamily.</text>
</comment>
<dbReference type="Gene3D" id="1.10.260.50">
    <property type="match status" value="1"/>
</dbReference>
<keyword evidence="6" id="KW-0408">Iron</keyword>
<feature type="domain" description="Aminotransferase class V" evidence="9">
    <location>
        <begin position="3"/>
        <end position="375"/>
    </location>
</feature>
<keyword evidence="3" id="KW-0808">Transferase</keyword>
<dbReference type="PANTHER" id="PTHR11601">
    <property type="entry name" value="CYSTEINE DESULFURYLASE FAMILY MEMBER"/>
    <property type="match status" value="1"/>
</dbReference>
<dbReference type="EMBL" id="JBHRWW010000004">
    <property type="protein sequence ID" value="MFC3688230.1"/>
    <property type="molecule type" value="Genomic_DNA"/>
</dbReference>
<evidence type="ECO:0000256" key="2">
    <source>
        <dbReference type="ARBA" id="ARBA00006490"/>
    </source>
</evidence>